<dbReference type="InterPro" id="IPR013106">
    <property type="entry name" value="Ig_V-set"/>
</dbReference>
<dbReference type="GO" id="GO:0005886">
    <property type="term" value="C:plasma membrane"/>
    <property type="evidence" value="ECO:0007669"/>
    <property type="project" value="TreeGrafter"/>
</dbReference>
<dbReference type="PANTHER" id="PTHR44549:SF1">
    <property type="entry name" value="ENDOTHELIAL CELL-SELECTIVE ADHESION MOLECULE"/>
    <property type="match status" value="1"/>
</dbReference>
<protein>
    <submittedName>
        <fullName evidence="4">Endothelial cell adhesion molecule b</fullName>
    </submittedName>
</protein>
<feature type="compositionally biased region" description="Polar residues" evidence="1">
    <location>
        <begin position="225"/>
        <end position="238"/>
    </location>
</feature>
<organism evidence="4 5">
    <name type="scientific">Mastacembelus armatus</name>
    <name type="common">zig-zag eel</name>
    <dbReference type="NCBI Taxonomy" id="205130"/>
    <lineage>
        <taxon>Eukaryota</taxon>
        <taxon>Metazoa</taxon>
        <taxon>Chordata</taxon>
        <taxon>Craniata</taxon>
        <taxon>Vertebrata</taxon>
        <taxon>Euteleostomi</taxon>
        <taxon>Actinopterygii</taxon>
        <taxon>Neopterygii</taxon>
        <taxon>Teleostei</taxon>
        <taxon>Neoteleostei</taxon>
        <taxon>Acanthomorphata</taxon>
        <taxon>Anabantaria</taxon>
        <taxon>Synbranchiformes</taxon>
        <taxon>Mastacembelidae</taxon>
        <taxon>Mastacembelus</taxon>
    </lineage>
</organism>
<evidence type="ECO:0000259" key="3">
    <source>
        <dbReference type="SMART" id="SM00409"/>
    </source>
</evidence>
<dbReference type="GO" id="GO:0098632">
    <property type="term" value="F:cell-cell adhesion mediator activity"/>
    <property type="evidence" value="ECO:0007669"/>
    <property type="project" value="TreeGrafter"/>
</dbReference>
<dbReference type="AlphaFoldDB" id="A0A3Q3MZZ1"/>
<dbReference type="InterPro" id="IPR003599">
    <property type="entry name" value="Ig_sub"/>
</dbReference>
<sequence>MPRSEMEVVRGQMVVLHAWYSHAAVFSKMFFPMQVINFSSGEVGHGQNEFTKRVGFSVAMPSTNLSIYINNTQESDSGRYVCNVIVPGGAGISGEMRLNVKVPPSPPVCTMTGNPVVKGNVTLSCKSSHGKPAPQYKWTKAAPMSESHQVYICSVICFPASNAGMIAAATLGSVVGLVAMVLFLIFILRRRRDTEEEIANEIKEDAQAPKRVSWAKSNTGSDIVSKNGTLSSIATSPQPREPHQPNFHYPYSPISTSDTGSVINAYQLRPGEASTLQGLPGYNMGGTPSRKHKRPSSTNGAPPQVVRSPVVTIPNKTEGAQPQVAPPLTVSPKISSSTLTRMGAVAVMVPAQSQAGSLV</sequence>
<dbReference type="PANTHER" id="PTHR44549">
    <property type="entry name" value="ENDOTHELIAL CELL-SELECTIVE ADHESION MOLECULE"/>
    <property type="match status" value="1"/>
</dbReference>
<reference evidence="4" key="2">
    <citation type="submission" date="2025-09" db="UniProtKB">
        <authorList>
            <consortium name="Ensembl"/>
        </authorList>
    </citation>
    <scope>IDENTIFICATION</scope>
</reference>
<feature type="region of interest" description="Disordered" evidence="1">
    <location>
        <begin position="274"/>
        <end position="308"/>
    </location>
</feature>
<dbReference type="GO" id="GO:0007156">
    <property type="term" value="P:homophilic cell adhesion via plasma membrane adhesion molecules"/>
    <property type="evidence" value="ECO:0007669"/>
    <property type="project" value="TreeGrafter"/>
</dbReference>
<dbReference type="Pfam" id="PF07686">
    <property type="entry name" value="V-set"/>
    <property type="match status" value="1"/>
</dbReference>
<evidence type="ECO:0000256" key="2">
    <source>
        <dbReference type="SAM" id="Phobius"/>
    </source>
</evidence>
<name>A0A3Q3MZZ1_9TELE</name>
<dbReference type="SUPFAM" id="SSF48726">
    <property type="entry name" value="Immunoglobulin"/>
    <property type="match status" value="2"/>
</dbReference>
<dbReference type="GO" id="GO:0005912">
    <property type="term" value="C:adherens junction"/>
    <property type="evidence" value="ECO:0007669"/>
    <property type="project" value="TreeGrafter"/>
</dbReference>
<dbReference type="Proteomes" id="UP000261640">
    <property type="component" value="Unplaced"/>
</dbReference>
<proteinExistence type="predicted"/>
<dbReference type="Ensembl" id="ENSMAMT00000026244.2">
    <property type="protein sequence ID" value="ENSMAMP00000025589.1"/>
    <property type="gene ID" value="ENSMAMG00000017126.2"/>
</dbReference>
<evidence type="ECO:0000313" key="4">
    <source>
        <dbReference type="Ensembl" id="ENSMAMP00000025589.1"/>
    </source>
</evidence>
<feature type="region of interest" description="Disordered" evidence="1">
    <location>
        <begin position="225"/>
        <end position="244"/>
    </location>
</feature>
<evidence type="ECO:0000313" key="5">
    <source>
        <dbReference type="Proteomes" id="UP000261640"/>
    </source>
</evidence>
<dbReference type="GeneTree" id="ENSGT00940000157231"/>
<keyword evidence="5" id="KW-1185">Reference proteome</keyword>
<keyword evidence="2" id="KW-0812">Transmembrane</keyword>
<dbReference type="Gene3D" id="2.60.40.10">
    <property type="entry name" value="Immunoglobulins"/>
    <property type="match status" value="1"/>
</dbReference>
<feature type="transmembrane region" description="Helical" evidence="2">
    <location>
        <begin position="163"/>
        <end position="188"/>
    </location>
</feature>
<dbReference type="InterPro" id="IPR013783">
    <property type="entry name" value="Ig-like_fold"/>
</dbReference>
<evidence type="ECO:0000256" key="1">
    <source>
        <dbReference type="SAM" id="MobiDB-lite"/>
    </source>
</evidence>
<dbReference type="SMART" id="SM00409">
    <property type="entry name" value="IG"/>
    <property type="match status" value="1"/>
</dbReference>
<dbReference type="InterPro" id="IPR042757">
    <property type="entry name" value="ESAM"/>
</dbReference>
<feature type="domain" description="Immunoglobulin" evidence="3">
    <location>
        <begin position="3"/>
        <end position="101"/>
    </location>
</feature>
<dbReference type="InterPro" id="IPR036179">
    <property type="entry name" value="Ig-like_dom_sf"/>
</dbReference>
<keyword evidence="2" id="KW-1133">Transmembrane helix</keyword>
<keyword evidence="2" id="KW-0472">Membrane</keyword>
<accession>A0A3Q3MZZ1</accession>
<reference evidence="4" key="1">
    <citation type="submission" date="2025-08" db="UniProtKB">
        <authorList>
            <consortium name="Ensembl"/>
        </authorList>
    </citation>
    <scope>IDENTIFICATION</scope>
</reference>